<dbReference type="SUPFAM" id="SSF50129">
    <property type="entry name" value="GroES-like"/>
    <property type="match status" value="1"/>
</dbReference>
<proteinExistence type="predicted"/>
<comment type="caution">
    <text evidence="2">The sequence shown here is derived from an EMBL/GenBank/DDBJ whole genome shotgun (WGS) entry which is preliminary data.</text>
</comment>
<dbReference type="SMART" id="SM00829">
    <property type="entry name" value="PKS_ER"/>
    <property type="match status" value="1"/>
</dbReference>
<feature type="domain" description="Enoyl reductase (ER)" evidence="1">
    <location>
        <begin position="10"/>
        <end position="335"/>
    </location>
</feature>
<dbReference type="InterPro" id="IPR052711">
    <property type="entry name" value="Zinc_ADH-like"/>
</dbReference>
<accession>A0A0J6SCR6</accession>
<dbReference type="SUPFAM" id="SSF51735">
    <property type="entry name" value="NAD(P)-binding Rossmann-fold domains"/>
    <property type="match status" value="1"/>
</dbReference>
<sequence>MKAFVVRSPGGLDRLEVAERPDPGQPGPGEIRVAIHATSLNFHDLLVASGRSPAADGRVLMSDGAGSVEAVGEGVTEFAPGDAVVSCFFPHWADGLPQAPVGDFTQVPGDGVDGFALTHAVRPAGAFTRAPRGWSPTEAATITTAGLTAWRALVGDGGLKAGDTVLALGTGGVSIAALQIAKAMGAAVIVTSSSDAKLERARALGADHTVNYRTHVEWGRQVRDWTGGRGVDHVVEVGGPGTLAQSIEAVRVGGHIALIGVLTGRGGEVPTSALMAKQARLQGLIVGSRRQQQDYVAALDRTGIRPVIDRIDAFADLPAAFRHQESGGHFGKLCVAW</sequence>
<dbReference type="Pfam" id="PF08240">
    <property type="entry name" value="ADH_N"/>
    <property type="match status" value="1"/>
</dbReference>
<reference evidence="2 3" key="1">
    <citation type="submission" date="2015-03" db="EMBL/GenBank/DDBJ databases">
        <title>Genome sequencing of Methylobacterium tarhaniae DSM 25844.</title>
        <authorList>
            <person name="Chaudhry V."/>
            <person name="Patil P.B."/>
        </authorList>
    </citation>
    <scope>NUCLEOTIDE SEQUENCE [LARGE SCALE GENOMIC DNA]</scope>
    <source>
        <strain evidence="2 3">DSM 25844</strain>
    </source>
</reference>
<dbReference type="GO" id="GO:0016491">
    <property type="term" value="F:oxidoreductase activity"/>
    <property type="evidence" value="ECO:0007669"/>
    <property type="project" value="InterPro"/>
</dbReference>
<evidence type="ECO:0000313" key="3">
    <source>
        <dbReference type="Proteomes" id="UP000036449"/>
    </source>
</evidence>
<dbReference type="EMBL" id="LABZ01000255">
    <property type="protein sequence ID" value="KMO31148.1"/>
    <property type="molecule type" value="Genomic_DNA"/>
</dbReference>
<dbReference type="PATRIC" id="fig|1187852.3.peg.3724"/>
<dbReference type="InterPro" id="IPR020843">
    <property type="entry name" value="ER"/>
</dbReference>
<dbReference type="RefSeq" id="WP_048454125.1">
    <property type="nucleotide sequence ID" value="NZ_JBNNPJ010000185.1"/>
</dbReference>
<dbReference type="InterPro" id="IPR036291">
    <property type="entry name" value="NAD(P)-bd_dom_sf"/>
</dbReference>
<dbReference type="Gene3D" id="3.40.50.720">
    <property type="entry name" value="NAD(P)-binding Rossmann-like Domain"/>
    <property type="match status" value="1"/>
</dbReference>
<organism evidence="2 3">
    <name type="scientific">Methylobacterium tarhaniae</name>
    <dbReference type="NCBI Taxonomy" id="1187852"/>
    <lineage>
        <taxon>Bacteria</taxon>
        <taxon>Pseudomonadati</taxon>
        <taxon>Pseudomonadota</taxon>
        <taxon>Alphaproteobacteria</taxon>
        <taxon>Hyphomicrobiales</taxon>
        <taxon>Methylobacteriaceae</taxon>
        <taxon>Methylobacterium</taxon>
    </lineage>
</organism>
<dbReference type="PANTHER" id="PTHR45033:SF2">
    <property type="entry name" value="ZINC-TYPE ALCOHOL DEHYDROGENASE-LIKE PROTEIN C1773.06C"/>
    <property type="match status" value="1"/>
</dbReference>
<dbReference type="Gene3D" id="3.90.180.10">
    <property type="entry name" value="Medium-chain alcohol dehydrogenases, catalytic domain"/>
    <property type="match status" value="1"/>
</dbReference>
<dbReference type="PANTHER" id="PTHR45033">
    <property type="match status" value="1"/>
</dbReference>
<evidence type="ECO:0000259" key="1">
    <source>
        <dbReference type="SMART" id="SM00829"/>
    </source>
</evidence>
<evidence type="ECO:0000313" key="2">
    <source>
        <dbReference type="EMBL" id="KMO31148.1"/>
    </source>
</evidence>
<dbReference type="Proteomes" id="UP000036449">
    <property type="component" value="Unassembled WGS sequence"/>
</dbReference>
<name>A0A0J6SCR6_9HYPH</name>
<dbReference type="Pfam" id="PF00107">
    <property type="entry name" value="ADH_zinc_N"/>
    <property type="match status" value="1"/>
</dbReference>
<dbReference type="CDD" id="cd08276">
    <property type="entry name" value="MDR7"/>
    <property type="match status" value="1"/>
</dbReference>
<gene>
    <name evidence="2" type="ORF">VQ03_27675</name>
</gene>
<dbReference type="InterPro" id="IPR013149">
    <property type="entry name" value="ADH-like_C"/>
</dbReference>
<dbReference type="OrthoDB" id="9790818at2"/>
<protein>
    <submittedName>
        <fullName evidence="2">NADPH:quinone oxidoreductase</fullName>
    </submittedName>
</protein>
<keyword evidence="3" id="KW-1185">Reference proteome</keyword>
<dbReference type="InterPro" id="IPR011032">
    <property type="entry name" value="GroES-like_sf"/>
</dbReference>
<dbReference type="InterPro" id="IPR013154">
    <property type="entry name" value="ADH-like_N"/>
</dbReference>
<dbReference type="AlphaFoldDB" id="A0A0J6SCR6"/>